<name>U3IR65_ANAPP</name>
<dbReference type="Ensembl" id="ENSAPLT00000010435.2">
    <property type="protein sequence ID" value="ENSAPLP00000009738.2"/>
    <property type="gene ID" value="ENSAPLG00000010023.2"/>
</dbReference>
<dbReference type="GeneTree" id="ENSGT00390000009877"/>
<dbReference type="PANTHER" id="PTHR34916">
    <property type="entry name" value="GI:13385330"/>
    <property type="match status" value="1"/>
</dbReference>
<evidence type="ECO:0000313" key="4">
    <source>
        <dbReference type="Ensembl" id="ENSAPLP00000009738.2"/>
    </source>
</evidence>
<evidence type="ECO:0000256" key="2">
    <source>
        <dbReference type="SAM" id="MobiDB-lite"/>
    </source>
</evidence>
<reference evidence="4 5" key="1">
    <citation type="submission" date="2017-10" db="EMBL/GenBank/DDBJ databases">
        <title>A new Pekin duck reference genome.</title>
        <authorList>
            <person name="Hou Z.-C."/>
            <person name="Zhou Z.-K."/>
            <person name="Zhu F."/>
            <person name="Hou S.-S."/>
        </authorList>
    </citation>
    <scope>NUCLEOTIDE SEQUENCE [LARGE SCALE GENOMIC DNA]</scope>
</reference>
<accession>U3IR65</accession>
<dbReference type="AlphaFoldDB" id="U3IR65"/>
<feature type="region of interest" description="Disordered" evidence="2">
    <location>
        <begin position="352"/>
        <end position="378"/>
    </location>
</feature>
<evidence type="ECO:0000259" key="3">
    <source>
        <dbReference type="Pfam" id="PF15739"/>
    </source>
</evidence>
<feature type="domain" description="Translin-associated factor X-interacting protein 1 N-terminal" evidence="3">
    <location>
        <begin position="234"/>
        <end position="344"/>
    </location>
</feature>
<keyword evidence="1" id="KW-0175">Coiled coil</keyword>
<reference evidence="4" key="2">
    <citation type="submission" date="2025-08" db="UniProtKB">
        <authorList>
            <consortium name="Ensembl"/>
        </authorList>
    </citation>
    <scope>IDENTIFICATION</scope>
</reference>
<dbReference type="OMA" id="QEGLWKF"/>
<dbReference type="HOGENOM" id="CLU_040125_0_0_1"/>
<dbReference type="Proteomes" id="UP000016666">
    <property type="component" value="Chromosome 3"/>
</dbReference>
<keyword evidence="5" id="KW-1185">Reference proteome</keyword>
<gene>
    <name evidence="4" type="primary">C6orf118</name>
</gene>
<organism evidence="4 5">
    <name type="scientific">Anas platyrhynchos platyrhynchos</name>
    <name type="common">Northern mallard</name>
    <dbReference type="NCBI Taxonomy" id="8840"/>
    <lineage>
        <taxon>Eukaryota</taxon>
        <taxon>Metazoa</taxon>
        <taxon>Chordata</taxon>
        <taxon>Craniata</taxon>
        <taxon>Vertebrata</taxon>
        <taxon>Euteleostomi</taxon>
        <taxon>Archelosauria</taxon>
        <taxon>Archosauria</taxon>
        <taxon>Dinosauria</taxon>
        <taxon>Saurischia</taxon>
        <taxon>Theropoda</taxon>
        <taxon>Coelurosauria</taxon>
        <taxon>Aves</taxon>
        <taxon>Neognathae</taxon>
        <taxon>Galloanserae</taxon>
        <taxon>Anseriformes</taxon>
        <taxon>Anatidae</taxon>
        <taxon>Anatinae</taxon>
        <taxon>Anas</taxon>
    </lineage>
</organism>
<evidence type="ECO:0000256" key="1">
    <source>
        <dbReference type="ARBA" id="ARBA00023054"/>
    </source>
</evidence>
<dbReference type="PANTHER" id="PTHR34916:SF1">
    <property type="entry name" value="GI:13385330"/>
    <property type="match status" value="1"/>
</dbReference>
<protein>
    <submittedName>
        <fullName evidence="4">Chromosome 6 open reading frame 118</fullName>
    </submittedName>
</protein>
<sequence>MISLKRKECTIPACGTRIHFIMERNREVRSLAHPSDSVELTYRTDVKQYTSGHFNHNKLYKPSKQTSFVTERNQFLVEHERTRKMKNCSGNFCSSIPLLPAQAESSFPNDRHPQSPVISIGASVDANSNAPEILKLKALKKKAEEGTDRFHMRLKSEELDMSEIMVLKNKPVKNSRQCAVELAKEEYQFIPSYLAGVTKTDQFNKFLQFQKEFIAKHELLQNDLTGKKVSEQHERKLAKELQKICGYDPLNFKRLQVVEEVFEDICNSSLIFGDILKEIKSEYELYIMMLLDSLPMAQYKALKAQVKGMETMSSKASEIQSVRKYLKALMKKVSTALERSKELKDELEMVLQTSQTSEDKTETCRQQDTKGAQKPLSVSEQHESMRCKILSKWEEMKILETKKKETMVYAGITDNMENTLKEIEAETMKINASNMFLQGQIKEVEGHITGILGKLRITQENQRKIWELIEKVLLREDEDKSF</sequence>
<dbReference type="InterPro" id="IPR032755">
    <property type="entry name" value="TSNAXIP1_N"/>
</dbReference>
<feature type="compositionally biased region" description="Basic and acidic residues" evidence="2">
    <location>
        <begin position="357"/>
        <end position="368"/>
    </location>
</feature>
<proteinExistence type="predicted"/>
<evidence type="ECO:0000313" key="5">
    <source>
        <dbReference type="Proteomes" id="UP000016666"/>
    </source>
</evidence>
<reference evidence="4" key="3">
    <citation type="submission" date="2025-09" db="UniProtKB">
        <authorList>
            <consortium name="Ensembl"/>
        </authorList>
    </citation>
    <scope>IDENTIFICATION</scope>
</reference>
<dbReference type="Pfam" id="PF15739">
    <property type="entry name" value="TSNAXIP1_N"/>
    <property type="match status" value="1"/>
</dbReference>